<dbReference type="Proteomes" id="UP001157138">
    <property type="component" value="Unassembled WGS sequence"/>
</dbReference>
<keyword evidence="10" id="KW-1185">Reference proteome</keyword>
<evidence type="ECO:0000256" key="1">
    <source>
        <dbReference type="ARBA" id="ARBA00001974"/>
    </source>
</evidence>
<evidence type="ECO:0000259" key="8">
    <source>
        <dbReference type="Pfam" id="PF01494"/>
    </source>
</evidence>
<dbReference type="SUPFAM" id="SSF51905">
    <property type="entry name" value="FAD/NAD(P)-binding domain"/>
    <property type="match status" value="1"/>
</dbReference>
<reference evidence="10" key="1">
    <citation type="journal article" date="2019" name="Int. J. Syst. Evol. Microbiol.">
        <title>The Global Catalogue of Microorganisms (GCM) 10K type strain sequencing project: providing services to taxonomists for standard genome sequencing and annotation.</title>
        <authorList>
            <consortium name="The Broad Institute Genomics Platform"/>
            <consortium name="The Broad Institute Genome Sequencing Center for Infectious Disease"/>
            <person name="Wu L."/>
            <person name="Ma J."/>
        </authorList>
    </citation>
    <scope>NUCLEOTIDE SEQUENCE [LARGE SCALE GENOMIC DNA]</scope>
    <source>
        <strain evidence="10">NBRC 108723</strain>
    </source>
</reference>
<dbReference type="InterPro" id="IPR018168">
    <property type="entry name" value="Ubi_Hdrlase_CS"/>
</dbReference>
<dbReference type="InterPro" id="IPR051205">
    <property type="entry name" value="UbiH/COQ6_monooxygenase"/>
</dbReference>
<dbReference type="NCBIfam" id="TIGR01988">
    <property type="entry name" value="Ubi-OHases"/>
    <property type="match status" value="1"/>
</dbReference>
<dbReference type="InterPro" id="IPR036188">
    <property type="entry name" value="FAD/NAD-bd_sf"/>
</dbReference>
<dbReference type="InterPro" id="IPR010971">
    <property type="entry name" value="UbiH/COQ6"/>
</dbReference>
<evidence type="ECO:0000256" key="3">
    <source>
        <dbReference type="ARBA" id="ARBA00005349"/>
    </source>
</evidence>
<proteinExistence type="inferred from homology"/>
<evidence type="ECO:0000256" key="6">
    <source>
        <dbReference type="ARBA" id="ARBA00023002"/>
    </source>
</evidence>
<dbReference type="EMBL" id="BSPW01000036">
    <property type="protein sequence ID" value="GLT18194.1"/>
    <property type="molecule type" value="Genomic_DNA"/>
</dbReference>
<dbReference type="PRINTS" id="PR00420">
    <property type="entry name" value="RNGMNOXGNASE"/>
</dbReference>
<gene>
    <name evidence="9" type="ORF">GCM10007938_19720</name>
</gene>
<name>A0ABQ6EYZ6_9VIBR</name>
<dbReference type="Gene3D" id="3.50.50.60">
    <property type="entry name" value="FAD/NAD(P)-binding domain"/>
    <property type="match status" value="2"/>
</dbReference>
<keyword evidence="5" id="KW-0274">FAD</keyword>
<evidence type="ECO:0000256" key="4">
    <source>
        <dbReference type="ARBA" id="ARBA00022630"/>
    </source>
</evidence>
<dbReference type="InterPro" id="IPR002938">
    <property type="entry name" value="FAD-bd"/>
</dbReference>
<keyword evidence="7" id="KW-0503">Monooxygenase</keyword>
<comment type="pathway">
    <text evidence="2">Cofactor biosynthesis; ubiquinone biosynthesis.</text>
</comment>
<evidence type="ECO:0000256" key="2">
    <source>
        <dbReference type="ARBA" id="ARBA00004749"/>
    </source>
</evidence>
<comment type="similarity">
    <text evidence="3">Belongs to the UbiH/COQ6 family.</text>
</comment>
<accession>A0ABQ6EYZ6</accession>
<dbReference type="RefSeq" id="WP_284192084.1">
    <property type="nucleotide sequence ID" value="NZ_BSPW01000036.1"/>
</dbReference>
<organism evidence="9 10">
    <name type="scientific">Vibrio zhanjiangensis</name>
    <dbReference type="NCBI Taxonomy" id="1046128"/>
    <lineage>
        <taxon>Bacteria</taxon>
        <taxon>Pseudomonadati</taxon>
        <taxon>Pseudomonadota</taxon>
        <taxon>Gammaproteobacteria</taxon>
        <taxon>Vibrionales</taxon>
        <taxon>Vibrionaceae</taxon>
        <taxon>Vibrio</taxon>
    </lineage>
</organism>
<evidence type="ECO:0000313" key="10">
    <source>
        <dbReference type="Proteomes" id="UP001157138"/>
    </source>
</evidence>
<evidence type="ECO:0000256" key="7">
    <source>
        <dbReference type="ARBA" id="ARBA00023033"/>
    </source>
</evidence>
<sequence length="392" mass="42952">MKQFDIVIAGGAMAGMTLALAINKYSQGALSIAVVEPYQADYDAHPGFDSRAIALSLGTVDLFKQFGLWQDISQLATAIKHIHVSDCGHAGMTDIDHQEIAAEALGYVIELADVGRYYNDRVSGCDGIHMLCPAHVSQIERFQHEVRVTLNDGQSIVGKLLVASDGAMSTCCELLGIESNLHDFDQVAVIANVKTSQAHHGHAFERFTSSGPLALLPMSEHRMSLVWCLNPEQAKRMMSLNDVAFMQSLQNTFGWRLGKFETIGQRSCYPLTQSFRQQNVSHRFAVVGNAAQTLHPIAGQGFNLGIRDIATLTESIMSRLDDPGAYPVLSEYRRRREQDRVATASLTSSLVGIFSNDYLSFRIARNLGLAALDNVAMLKVPLLTRTLGLVAR</sequence>
<dbReference type="PANTHER" id="PTHR43876:SF8">
    <property type="entry name" value="2-OCTAPRENYL-6-METHOXYPHENOL HYDROXYLASE"/>
    <property type="match status" value="1"/>
</dbReference>
<keyword evidence="4" id="KW-0285">Flavoprotein</keyword>
<evidence type="ECO:0000313" key="9">
    <source>
        <dbReference type="EMBL" id="GLT18194.1"/>
    </source>
</evidence>
<comment type="cofactor">
    <cofactor evidence="1">
        <name>FAD</name>
        <dbReference type="ChEBI" id="CHEBI:57692"/>
    </cofactor>
</comment>
<keyword evidence="6" id="KW-0560">Oxidoreductase</keyword>
<comment type="caution">
    <text evidence="9">The sequence shown here is derived from an EMBL/GenBank/DDBJ whole genome shotgun (WGS) entry which is preliminary data.</text>
</comment>
<dbReference type="NCBIfam" id="NF004356">
    <property type="entry name" value="PRK05732.1"/>
    <property type="match status" value="1"/>
</dbReference>
<feature type="domain" description="FAD-binding" evidence="8">
    <location>
        <begin position="5"/>
        <end position="338"/>
    </location>
</feature>
<dbReference type="InterPro" id="IPR011295">
    <property type="entry name" value="UbiH"/>
</dbReference>
<dbReference type="NCBIfam" id="TIGR01984">
    <property type="entry name" value="UbiH"/>
    <property type="match status" value="1"/>
</dbReference>
<protein>
    <submittedName>
        <fullName evidence="9">2-octaprenyl-6-methoxyphenyl hydroxylase</fullName>
    </submittedName>
</protein>
<dbReference type="PANTHER" id="PTHR43876">
    <property type="entry name" value="UBIQUINONE BIOSYNTHESIS MONOOXYGENASE COQ6, MITOCHONDRIAL"/>
    <property type="match status" value="1"/>
</dbReference>
<dbReference type="PROSITE" id="PS01304">
    <property type="entry name" value="UBIH"/>
    <property type="match status" value="1"/>
</dbReference>
<dbReference type="Pfam" id="PF01494">
    <property type="entry name" value="FAD_binding_3"/>
    <property type="match status" value="1"/>
</dbReference>
<evidence type="ECO:0000256" key="5">
    <source>
        <dbReference type="ARBA" id="ARBA00022827"/>
    </source>
</evidence>